<dbReference type="RefSeq" id="WP_071480749.1">
    <property type="nucleotide sequence ID" value="NZ_CP024899.1"/>
</dbReference>
<feature type="compositionally biased region" description="Low complexity" evidence="1">
    <location>
        <begin position="408"/>
        <end position="422"/>
    </location>
</feature>
<evidence type="ECO:0000313" key="2">
    <source>
        <dbReference type="EMBL" id="ATX66230.1"/>
    </source>
</evidence>
<feature type="compositionally biased region" description="Basic and acidic residues" evidence="1">
    <location>
        <begin position="263"/>
        <end position="285"/>
    </location>
</feature>
<evidence type="ECO:0000256" key="1">
    <source>
        <dbReference type="SAM" id="MobiDB-lite"/>
    </source>
</evidence>
<keyword evidence="3" id="KW-1185">Reference proteome</keyword>
<dbReference type="InterPro" id="IPR043129">
    <property type="entry name" value="ATPase_NBD"/>
</dbReference>
<dbReference type="Proteomes" id="UP000228948">
    <property type="component" value="Chromosome"/>
</dbReference>
<name>A0A2K8KJ69_9RHOB</name>
<feature type="compositionally biased region" description="Basic and acidic residues" evidence="1">
    <location>
        <begin position="356"/>
        <end position="368"/>
    </location>
</feature>
<dbReference type="Gene3D" id="3.30.420.380">
    <property type="match status" value="1"/>
</dbReference>
<feature type="region of interest" description="Disordered" evidence="1">
    <location>
        <begin position="196"/>
        <end position="369"/>
    </location>
</feature>
<dbReference type="OrthoDB" id="7870459at2"/>
<sequence>MKPNFALGLTDDGVTLWHRDVTGWLRVGAVSLDTPDMDAQMRDMSRIAAAIAPEGVTTKLVIPDDQILYCDLPVSGRTAEAQETEIRGQLAGRTPYPVEELVFDWTIDGNAAKVAVVARETIVEAEDFAAQHGLNPIAAVAAAQKGRSTTEPFFGPTRGARKLVPDTSRIQRDAVPLVEAGHVTLPDPEPVVVKAATPQKADDPSSVLPDAAQSKVEAPKAAPKTKPKDEKPAAQPNESDKQAVTAPAAERPAPQPPAAPNKSELKAAGDRKKDAESKAAAERKQALFAKLNAAKPTSDGQADQPSDAKSKFAQLLAAKRASSTATTTTEQSESSPATEAVSFRSRRGGTESDATATKKTEQTDDLTSRLRKKAFGAKSALSSAFGLGATKADVSAKPDAADTQSVSKAGAPTAKAPPVAKAAKADEKPAKKDPVAAAKPEAKAKPADKAKVPPPRKGPIETLQAHGGQSRSQSSEAERLTIFGARSNQDMQPSGTSRAMLVLGGVGLLLVAAAIWAAYFFTTQPSDVQLAEEPSQSAALEPEITEPTAPDIGLDDIEASLGVEHAAQQAPLDGPDMPALLEEDVAQAPAEQAPTEAEMGTEEMQAGRIAGLRSVALFAPQEATSLPATPAAPAPFGSEPLAPLRSETEQAAVLDAAEPIIEDEPTAEAPTDALPALPEGEELLEIAVSDGTPSSVPPARPEGLAPELETPAEVETAAPPEDVVEQVPEAASVDPLDESQLQITVTSGPPAATPPARPEGLAPEQAQPTETAPEETAPALSPEATQSDEPGTADSEEAALDAPALGGISLTALRPAARPEALVVDMPDTQEAETASFADATDLAVAASRRPGSRPSQFSAIVQRTLRSAQPEPTPAQPQQSEPIQTARAAVPDAPAIPTSASVAREATQARAINLRQINLLGVMGTSSSRRALVRLSNGRVVTVRVGETLDGGQVTAIGDDELRYTRRGRDVVLRIAS</sequence>
<feature type="region of interest" description="Disordered" evidence="1">
    <location>
        <begin position="626"/>
        <end position="803"/>
    </location>
</feature>
<dbReference type="SUPFAM" id="SSF53067">
    <property type="entry name" value="Actin-like ATPase domain"/>
    <property type="match status" value="1"/>
</dbReference>
<dbReference type="EMBL" id="CP024899">
    <property type="protein sequence ID" value="ATX66230.1"/>
    <property type="molecule type" value="Genomic_DNA"/>
</dbReference>
<feature type="compositionally biased region" description="Basic and acidic residues" evidence="1">
    <location>
        <begin position="423"/>
        <end position="451"/>
    </location>
</feature>
<feature type="compositionally biased region" description="Low complexity" evidence="1">
    <location>
        <begin position="762"/>
        <end position="785"/>
    </location>
</feature>
<gene>
    <name evidence="2" type="ORF">BG454_10745</name>
</gene>
<organism evidence="2 3">
    <name type="scientific">Roseinatronobacter bogoriensis subsp. barguzinensis</name>
    <dbReference type="NCBI Taxonomy" id="441209"/>
    <lineage>
        <taxon>Bacteria</taxon>
        <taxon>Pseudomonadati</taxon>
        <taxon>Pseudomonadota</taxon>
        <taxon>Alphaproteobacteria</taxon>
        <taxon>Rhodobacterales</taxon>
        <taxon>Paracoccaceae</taxon>
        <taxon>Roseinatronobacter</taxon>
    </lineage>
</organism>
<dbReference type="Gene3D" id="2.30.30.830">
    <property type="match status" value="1"/>
</dbReference>
<protein>
    <recommendedName>
        <fullName evidence="4">Translation initiation factor 2</fullName>
    </recommendedName>
</protein>
<dbReference type="AlphaFoldDB" id="A0A2K8KJ69"/>
<dbReference type="KEGG" id="rbg:BG454_10745"/>
<feature type="compositionally biased region" description="Low complexity" evidence="1">
    <location>
        <begin position="317"/>
        <end position="340"/>
    </location>
</feature>
<evidence type="ECO:0008006" key="4">
    <source>
        <dbReference type="Google" id="ProtNLM"/>
    </source>
</evidence>
<reference evidence="2 3" key="1">
    <citation type="submission" date="2017-11" db="EMBL/GenBank/DDBJ databases">
        <title>Revised Sequence and Annotation of the Rhodobaca barguzinensis strain alga05 Genome.</title>
        <authorList>
            <person name="Kopejtka K."/>
            <person name="Tomasch J.M."/>
            <person name="Bunk B."/>
            <person name="Koblizek M."/>
        </authorList>
    </citation>
    <scope>NUCLEOTIDE SEQUENCE [LARGE SCALE GENOMIC DNA]</scope>
    <source>
        <strain evidence="3">alga05</strain>
    </source>
</reference>
<evidence type="ECO:0000313" key="3">
    <source>
        <dbReference type="Proteomes" id="UP000228948"/>
    </source>
</evidence>
<accession>A0A2K8KJ69</accession>
<dbReference type="STRING" id="441209.GCA_001870665_01927"/>
<feature type="region of interest" description="Disordered" evidence="1">
    <location>
        <begin position="386"/>
        <end position="494"/>
    </location>
</feature>
<proteinExistence type="predicted"/>